<evidence type="ECO:0000259" key="1">
    <source>
        <dbReference type="Pfam" id="PF19054"/>
    </source>
</evidence>
<dbReference type="AlphaFoldDB" id="A0ABD5JEJ2"/>
<evidence type="ECO:0000313" key="2">
    <source>
        <dbReference type="EMBL" id="MEE4586480.1"/>
    </source>
</evidence>
<proteinExistence type="predicted"/>
<organism evidence="2 3">
    <name type="scientific">Streptomyces antimycoticus</name>
    <dbReference type="NCBI Taxonomy" id="68175"/>
    <lineage>
        <taxon>Bacteria</taxon>
        <taxon>Bacillati</taxon>
        <taxon>Actinomycetota</taxon>
        <taxon>Actinomycetes</taxon>
        <taxon>Kitasatosporales</taxon>
        <taxon>Streptomycetaceae</taxon>
        <taxon>Streptomyces</taxon>
        <taxon>Streptomyces violaceusniger group</taxon>
    </lineage>
</organism>
<sequence>MCENTLTMRHQLKSLIEHGTQPHVTLQVLPFNTGQHAEVGGSLTLYTLLDAPKVAYEEGSRSGNIIEDRDAVAEREENYDLLRTMALSPRDSEAVIRAAMKDWTSCRPPRT</sequence>
<name>A0ABD5JEJ2_9ACTN</name>
<reference evidence="2 3" key="1">
    <citation type="submission" date="2023-11" db="EMBL/GenBank/DDBJ databases">
        <title>30 novel species of actinomycetes from the DSMZ collection.</title>
        <authorList>
            <person name="Nouioui I."/>
        </authorList>
    </citation>
    <scope>NUCLEOTIDE SEQUENCE [LARGE SCALE GENOMIC DNA]</scope>
    <source>
        <strain evidence="2 3">DSM 41602</strain>
    </source>
</reference>
<feature type="domain" description="DUF5753" evidence="1">
    <location>
        <begin position="7"/>
        <end position="97"/>
    </location>
</feature>
<comment type="caution">
    <text evidence="2">The sequence shown here is derived from an EMBL/GenBank/DDBJ whole genome shotgun (WGS) entry which is preliminary data.</text>
</comment>
<protein>
    <submittedName>
        <fullName evidence="2">Scr1 family TA system antitoxin-like transcriptional regulator</fullName>
    </submittedName>
</protein>
<dbReference type="Proteomes" id="UP001354649">
    <property type="component" value="Unassembled WGS sequence"/>
</dbReference>
<gene>
    <name evidence="2" type="ORF">V2K49_25640</name>
</gene>
<dbReference type="InterPro" id="IPR043917">
    <property type="entry name" value="DUF5753"/>
</dbReference>
<evidence type="ECO:0000313" key="3">
    <source>
        <dbReference type="Proteomes" id="UP001354649"/>
    </source>
</evidence>
<accession>A0ABD5JEJ2</accession>
<dbReference type="Pfam" id="PF19054">
    <property type="entry name" value="DUF5753"/>
    <property type="match status" value="1"/>
</dbReference>
<dbReference type="EMBL" id="JAZBJQ010000018">
    <property type="protein sequence ID" value="MEE4586480.1"/>
    <property type="molecule type" value="Genomic_DNA"/>
</dbReference>